<evidence type="ECO:0000313" key="2">
    <source>
        <dbReference type="EMBL" id="QDP80504.1"/>
    </source>
</evidence>
<dbReference type="GeneID" id="80334471"/>
<gene>
    <name evidence="2" type="ORF">FOH10_19085</name>
</gene>
<feature type="domain" description="DUF4132" evidence="1">
    <location>
        <begin position="834"/>
        <end position="1014"/>
    </location>
</feature>
<organism evidence="2 3">
    <name type="scientific">Nocardia otitidiscaviarum</name>
    <dbReference type="NCBI Taxonomy" id="1823"/>
    <lineage>
        <taxon>Bacteria</taxon>
        <taxon>Bacillati</taxon>
        <taxon>Actinomycetota</taxon>
        <taxon>Actinomycetes</taxon>
        <taxon>Mycobacteriales</taxon>
        <taxon>Nocardiaceae</taxon>
        <taxon>Nocardia</taxon>
    </lineage>
</organism>
<name>A0A516NNN4_9NOCA</name>
<protein>
    <submittedName>
        <fullName evidence="2">DUF4132 domain-containing protein</fullName>
    </submittedName>
</protein>
<evidence type="ECO:0000313" key="3">
    <source>
        <dbReference type="Proteomes" id="UP000317039"/>
    </source>
</evidence>
<sequence length="1102" mass="119885">MTHLRRADEDQWVVPDAWHAKATPFRGRGPVRAVRTDPKALGLYRKWLDDKRVRLAIELTSRGGYRDLAEAAEHAIEHPGDATPLGIAVAGALAARVADATRPKPNLTGRLVDAWVAAHGAGTAAAAGALLAGLSVGHIGADLTRCVARRPERPHVFDEPAATLLPRLRTHLAALSDTEYHAAVAGLGRVRAESRALAVHTATSYLAPTEQDWVNRDLALARCASHPDSAETMLAATVTSAEQLALLDTPGYLWRLTGRADILRAVIEVGPDATPYLTQLLDVYGLSADDQRGIAELLAQLPTDAALLALLHRTDRPGVRAAAVEATYRFPRRAARVLADLPDDPFTVGLRDLLTRVYPGLNAGTHAPQPAVECVPRDDLPELLRVPPWERGVAPAPPTVLTGLGSPRPLALSWLPGEQDCWSNTFVAQTDPDCDWEDEFQRVRDRKWHSSWWTLRLIATAPPPLALANLDLIEPTELWDAVDPLRRILGRCGDSALATIVDAVRHNAATTISVLLPATGTPVTELMTRQLDSRRNRAVTLSWFERHLPTAAPDLLTAAFDKTGRQRTLAWKALRALDGRGHREALVTAAHTLGESAAEALVAALSTDPLDILPKTVPTLPTWLVPAALPPIVLRREVLTRPDGPRALPPDAVAAVCTMLAMSGPTGDYAGVTRMLELAERDSLAEFCWALFELWGFTGYSADENWVLHALGLLGTDDTARALTPLIRAWPGENAHARAVAALDVLTAIGSDVALMQLNSIAEKVKFKGIKATAREKIRQLAAEAGMSAEELADRLVPSFGLAEDGTLLLDYGPRAFLVGFDEQLRPTVRDVAGTPRKALPKPGVKDDPELAPAAYTRFNNLKKDVKSVAAEQLLRMERAMVRNRRWTAAIHRRLFVEHPLLWHPTRRLVWATFDADGAPTGSFRVAEDRSLADVDDDTVTLPDDMLVGIAHPLHLGDTRAAWAEVFADYEILQPFPQLQREIHLPTDRDAAFARFDGTVVPAGKVLGLTRLGWERGTPMDAGISGEIFRPLGDDRSVVLDLDPGFVAGMALELGDQTISVHITASGQESAWGHRNRTEHSFADLDQVTVSEVLRELEQLTT</sequence>
<dbReference type="AlphaFoldDB" id="A0A516NNN4"/>
<dbReference type="Pfam" id="PF13569">
    <property type="entry name" value="DUF4132"/>
    <property type="match status" value="1"/>
</dbReference>
<proteinExistence type="predicted"/>
<reference evidence="2 3" key="1">
    <citation type="submission" date="2019-07" db="EMBL/GenBank/DDBJ databases">
        <title>Complete Genome Sequence and Methylome Analysis of Nocardia otitidis-caviarum NEB252.</title>
        <authorList>
            <person name="Fomenkov A."/>
            <person name="Anton B.P."/>
            <person name="Vincze T."/>
            <person name="Roberts R.J."/>
        </authorList>
    </citation>
    <scope>NUCLEOTIDE SEQUENCE [LARGE SCALE GENOMIC DNA]</scope>
    <source>
        <strain evidence="2 3">NEB252</strain>
    </source>
</reference>
<evidence type="ECO:0000259" key="1">
    <source>
        <dbReference type="Pfam" id="PF13569"/>
    </source>
</evidence>
<accession>A0A516NNN4</accession>
<dbReference type="InterPro" id="IPR025406">
    <property type="entry name" value="DUF4132"/>
</dbReference>
<dbReference type="EMBL" id="CP041695">
    <property type="protein sequence ID" value="QDP80504.1"/>
    <property type="molecule type" value="Genomic_DNA"/>
</dbReference>
<dbReference type="RefSeq" id="WP_143981764.1">
    <property type="nucleotide sequence ID" value="NZ_CP041695.1"/>
</dbReference>
<dbReference type="Proteomes" id="UP000317039">
    <property type="component" value="Chromosome"/>
</dbReference>
<dbReference type="KEGG" id="nod:FOH10_19085"/>